<name>Q08NH1_STIAD</name>
<reference evidence="1 2" key="1">
    <citation type="submission" date="2006-04" db="EMBL/GenBank/DDBJ databases">
        <authorList>
            <person name="Nierman W.C."/>
        </authorList>
    </citation>
    <scope>NUCLEOTIDE SEQUENCE [LARGE SCALE GENOMIC DNA]</scope>
    <source>
        <strain evidence="1 2">DW4/3-1</strain>
    </source>
</reference>
<proteinExistence type="predicted"/>
<comment type="caution">
    <text evidence="1">The sequence shown here is derived from an EMBL/GenBank/DDBJ whole genome shotgun (WGS) entry which is preliminary data.</text>
</comment>
<dbReference type="Proteomes" id="UP000032702">
    <property type="component" value="Unassembled WGS sequence"/>
</dbReference>
<evidence type="ECO:0008006" key="3">
    <source>
        <dbReference type="Google" id="ProtNLM"/>
    </source>
</evidence>
<dbReference type="PATRIC" id="fig|378806.16.peg.776"/>
<dbReference type="InterPro" id="IPR021457">
    <property type="entry name" value="DUF3108"/>
</dbReference>
<evidence type="ECO:0000313" key="2">
    <source>
        <dbReference type="Proteomes" id="UP000032702"/>
    </source>
</evidence>
<evidence type="ECO:0000313" key="1">
    <source>
        <dbReference type="EMBL" id="EAU62026.1"/>
    </source>
</evidence>
<dbReference type="EMBL" id="AAMD01000284">
    <property type="protein sequence ID" value="EAU62026.1"/>
    <property type="molecule type" value="Genomic_DNA"/>
</dbReference>
<sequence>MGDGAASPHVPSARPLGILRICEAPWRPTLRLFPASSERMPPMRSALAASLILLATAAQAQGAGQDDPPDADPQKTAPVSTNVAVCPNALPALHTPLAFMPGENLEFDLDAMGAQAGKMTMKTQRLDKGVLPVQIDVQTNSFFSKVRRVKGSAVSYLHPRTLRPSRYTENATENEVQRKVDVAFGAKDRSVKVDYTIGERSGRYHYTYDKDGLDVAGAIYLMRQLPLKEGLPVCFDVYGIRKMWRMTGVVEKREHVSLPIGEFDAWYLTGTAVRTDRPTIRREVHVWISDDARRLPLVAVGTVDVGAVRATLTAYSRPGDKKQRAQTGKEELKW</sequence>
<gene>
    <name evidence="1" type="ORF">STIAU_4741</name>
</gene>
<dbReference type="AlphaFoldDB" id="Q08NH1"/>
<protein>
    <recommendedName>
        <fullName evidence="3">DUF3108 domain-containing protein</fullName>
    </recommendedName>
</protein>
<organism evidence="1 2">
    <name type="scientific">Stigmatella aurantiaca (strain DW4/3-1)</name>
    <dbReference type="NCBI Taxonomy" id="378806"/>
    <lineage>
        <taxon>Bacteria</taxon>
        <taxon>Pseudomonadati</taxon>
        <taxon>Myxococcota</taxon>
        <taxon>Myxococcia</taxon>
        <taxon>Myxococcales</taxon>
        <taxon>Cystobacterineae</taxon>
        <taxon>Archangiaceae</taxon>
        <taxon>Stigmatella</taxon>
    </lineage>
</organism>
<dbReference type="Pfam" id="PF11306">
    <property type="entry name" value="DUF3108"/>
    <property type="match status" value="1"/>
</dbReference>
<accession>Q08NH1</accession>